<accession>A0A5J4QNJ4</accession>
<gene>
    <name evidence="1" type="ORF">EZS27_027030</name>
</gene>
<dbReference type="AlphaFoldDB" id="A0A5J4QNJ4"/>
<reference evidence="1" key="1">
    <citation type="submission" date="2019-03" db="EMBL/GenBank/DDBJ databases">
        <title>Single cell metagenomics reveals metabolic interactions within the superorganism composed of flagellate Streblomastix strix and complex community of Bacteroidetes bacteria on its surface.</title>
        <authorList>
            <person name="Treitli S.C."/>
            <person name="Kolisko M."/>
            <person name="Husnik F."/>
            <person name="Keeling P."/>
            <person name="Hampl V."/>
        </authorList>
    </citation>
    <scope>NUCLEOTIDE SEQUENCE</scope>
    <source>
        <strain evidence="1">STM</strain>
    </source>
</reference>
<evidence type="ECO:0000313" key="1">
    <source>
        <dbReference type="EMBL" id="KAA6323537.1"/>
    </source>
</evidence>
<proteinExistence type="predicted"/>
<sequence length="243" mass="28396">MKYPNYQRNHVILPGRGDELKKFLKATVSIGGKTVKHKWENGFSSNSEDALTWSCFDVLRNLPHDKITQALDEMMEDAYDGKLSFSFSNDRNINIHIGKRYETESLPEKESTEVDASVETDSFLFFIEAKLYGTIELPDDRTHKYDQIIKKLRVGLEVASRQEKIFYFIFLDLAPMDKMLDYGKKALNAEYFKHYKYNNNNLYNCLYDITISERQTFDEIAFNMGWLTWASLFKTILRAVVAQ</sequence>
<protein>
    <submittedName>
        <fullName evidence="1">Uncharacterized protein</fullName>
    </submittedName>
</protein>
<dbReference type="EMBL" id="SNRY01002779">
    <property type="protein sequence ID" value="KAA6323537.1"/>
    <property type="molecule type" value="Genomic_DNA"/>
</dbReference>
<organism evidence="1">
    <name type="scientific">termite gut metagenome</name>
    <dbReference type="NCBI Taxonomy" id="433724"/>
    <lineage>
        <taxon>unclassified sequences</taxon>
        <taxon>metagenomes</taxon>
        <taxon>organismal metagenomes</taxon>
    </lineage>
</organism>
<comment type="caution">
    <text evidence="1">The sequence shown here is derived from an EMBL/GenBank/DDBJ whole genome shotgun (WGS) entry which is preliminary data.</text>
</comment>
<name>A0A5J4QNJ4_9ZZZZ</name>